<dbReference type="InterPro" id="IPR017739">
    <property type="entry name" value="T6SS-assoc_VCA0119"/>
</dbReference>
<evidence type="ECO:0000259" key="2">
    <source>
        <dbReference type="Pfam" id="PF06812"/>
    </source>
</evidence>
<feature type="domain" description="ImpA N-terminal" evidence="2">
    <location>
        <begin position="30"/>
        <end position="131"/>
    </location>
</feature>
<dbReference type="RefSeq" id="WP_115101811.1">
    <property type="nucleotide sequence ID" value="NZ_QHKS01000009.1"/>
</dbReference>
<proteinExistence type="predicted"/>
<feature type="compositionally biased region" description="Basic and acidic residues" evidence="1">
    <location>
        <begin position="189"/>
        <end position="198"/>
    </location>
</feature>
<dbReference type="InterPro" id="IPR010657">
    <property type="entry name" value="ImpA_N"/>
</dbReference>
<reference evidence="4" key="1">
    <citation type="submission" date="2018-05" db="EMBL/GenBank/DDBJ databases">
        <authorList>
            <person name="Feng T."/>
        </authorList>
    </citation>
    <scope>NUCLEOTIDE SEQUENCE [LARGE SCALE GENOMIC DNA]</scope>
    <source>
        <strain evidence="4">S27</strain>
    </source>
</reference>
<sequence length="532" mass="58931">MLPNLLNALFPSRDPDQLVRARIDAWSAWLAPLPGADGVGRDPGYEDAFFALKDEVTKLSGIDDALVVRSCEQLIRETGKDLRVAGYYAFARLRQDGPAGLADGLELVAALVDRFGEALLPARAEAKKGALEMLATSRMIDLLESRGGPHNGFAPADLERAIAALDLLVTRTGEWTEAARPNLQPLVSRFERNDDPPRSEASGMPTMSATDAGKPAIPTCSVSSTRDLLDQARTMATWLRDQENGYLPSVRLVRSVRWDTLHEVPPADAQSRTRLVPPRTELRQQMKRLVLQKQWHELLERVEGAFMEGVNHLWFDLQYFQHVALDHVGAPYSGWRELLRADLALFLERLPGVERLAFNDGTPFADDTTLEWIARHAVVRDLEAGETVAPPPVSADSEDGAASDWPEIEAQARDMAASQSLEAAFAWLEALPGIRTERQRYLQRLVMARLADHAGRTDAAVPLLTELDATAQTVPLIRWEPALAFEVKHQLIRALKAMSNRKDADKPALARRIDQLQGELTVLDPARTLTLS</sequence>
<dbReference type="PANTHER" id="PTHR37024">
    <property type="entry name" value="TYPE VI SECRETION SYSTEM DUF2094 AND IMPA-RELATED DOMAIN PROTEIN"/>
    <property type="match status" value="1"/>
</dbReference>
<accession>A0A370N8P9</accession>
<evidence type="ECO:0000313" key="4">
    <source>
        <dbReference type="Proteomes" id="UP000254875"/>
    </source>
</evidence>
<dbReference type="Proteomes" id="UP000254875">
    <property type="component" value="Unassembled WGS sequence"/>
</dbReference>
<dbReference type="Pfam" id="PF16989">
    <property type="entry name" value="T6SS_VasJ"/>
    <property type="match status" value="1"/>
</dbReference>
<dbReference type="NCBIfam" id="TIGR03362">
    <property type="entry name" value="VI_chp_7"/>
    <property type="match status" value="1"/>
</dbReference>
<dbReference type="AlphaFoldDB" id="A0A370N8P9"/>
<feature type="region of interest" description="Disordered" evidence="1">
    <location>
        <begin position="188"/>
        <end position="218"/>
    </location>
</feature>
<protein>
    <submittedName>
        <fullName evidence="3">Type VI secretion system protein TssA</fullName>
    </submittedName>
</protein>
<dbReference type="EMBL" id="QHKS01000009">
    <property type="protein sequence ID" value="RDK01952.1"/>
    <property type="molecule type" value="Genomic_DNA"/>
</dbReference>
<name>A0A370N8P9_9BURK</name>
<organism evidence="3 4">
    <name type="scientific">Paraburkholderia lacunae</name>
    <dbReference type="NCBI Taxonomy" id="2211104"/>
    <lineage>
        <taxon>Bacteria</taxon>
        <taxon>Pseudomonadati</taxon>
        <taxon>Pseudomonadota</taxon>
        <taxon>Betaproteobacteria</taxon>
        <taxon>Burkholderiales</taxon>
        <taxon>Burkholderiaceae</taxon>
        <taxon>Paraburkholderia</taxon>
    </lineage>
</organism>
<dbReference type="PANTHER" id="PTHR37024:SF5">
    <property type="entry name" value="IMPA N-TERMINAL DOMAIN-CONTAINING PROTEIN"/>
    <property type="match status" value="1"/>
</dbReference>
<evidence type="ECO:0000256" key="1">
    <source>
        <dbReference type="SAM" id="MobiDB-lite"/>
    </source>
</evidence>
<comment type="caution">
    <text evidence="3">The sequence shown here is derived from an EMBL/GenBank/DDBJ whole genome shotgun (WGS) entry which is preliminary data.</text>
</comment>
<dbReference type="OrthoDB" id="1522895at2"/>
<evidence type="ECO:0000313" key="3">
    <source>
        <dbReference type="EMBL" id="RDK01952.1"/>
    </source>
</evidence>
<gene>
    <name evidence="3" type="primary">tssA</name>
    <name evidence="3" type="ORF">DLM46_15905</name>
</gene>
<keyword evidence="4" id="KW-1185">Reference proteome</keyword>
<dbReference type="Pfam" id="PF06812">
    <property type="entry name" value="ImpA_N"/>
    <property type="match status" value="1"/>
</dbReference>